<dbReference type="Proteomes" id="UP000004756">
    <property type="component" value="Unassembled WGS sequence"/>
</dbReference>
<evidence type="ECO:0000313" key="1">
    <source>
        <dbReference type="EMBL" id="EEG56615.1"/>
    </source>
</evidence>
<protein>
    <submittedName>
        <fullName evidence="1">Uncharacterized protein</fullName>
    </submittedName>
</protein>
<name>C0CWD2_9FIRM</name>
<evidence type="ECO:0000313" key="2">
    <source>
        <dbReference type="Proteomes" id="UP000004756"/>
    </source>
</evidence>
<comment type="caution">
    <text evidence="1">The sequence shown here is derived from an EMBL/GenBank/DDBJ whole genome shotgun (WGS) entry which is preliminary data.</text>
</comment>
<gene>
    <name evidence="1" type="ORF">CLOSTASPAR_01286</name>
</gene>
<sequence length="39" mass="4418">MCPGVFLLNEADRREHILREGPGRESGLIPAGLPRFEQR</sequence>
<reference evidence="1 2" key="1">
    <citation type="submission" date="2009-02" db="EMBL/GenBank/DDBJ databases">
        <title>Draft genome sequence of Clostridium asparagiforme (DSM 15981).</title>
        <authorList>
            <person name="Sudarsanam P."/>
            <person name="Ley R."/>
            <person name="Guruge J."/>
            <person name="Turnbaugh P.J."/>
            <person name="Mahowald M."/>
            <person name="Liep D."/>
            <person name="Gordon J."/>
        </authorList>
    </citation>
    <scope>NUCLEOTIDE SEQUENCE [LARGE SCALE GENOMIC DNA]</scope>
    <source>
        <strain evidence="1 2">DSM 15981</strain>
    </source>
</reference>
<dbReference type="HOGENOM" id="CLU_3307059_0_0_9"/>
<dbReference type="AlphaFoldDB" id="C0CWD2"/>
<keyword evidence="2" id="KW-1185">Reference proteome</keyword>
<organism evidence="1 2">
    <name type="scientific">[Clostridium] asparagiforme DSM 15981</name>
    <dbReference type="NCBI Taxonomy" id="518636"/>
    <lineage>
        <taxon>Bacteria</taxon>
        <taxon>Bacillati</taxon>
        <taxon>Bacillota</taxon>
        <taxon>Clostridia</taxon>
        <taxon>Lachnospirales</taxon>
        <taxon>Lachnospiraceae</taxon>
        <taxon>Enterocloster</taxon>
    </lineage>
</organism>
<accession>C0CWD2</accession>
<proteinExistence type="predicted"/>
<dbReference type="EMBL" id="ACCJ01000054">
    <property type="protein sequence ID" value="EEG56615.1"/>
    <property type="molecule type" value="Genomic_DNA"/>
</dbReference>